<evidence type="ECO:0000313" key="2">
    <source>
        <dbReference type="Proteomes" id="UP000824533"/>
    </source>
</evidence>
<dbReference type="Proteomes" id="UP000824533">
    <property type="component" value="Linkage Group LG08"/>
</dbReference>
<keyword evidence="2" id="KW-1185">Reference proteome</keyword>
<gene>
    <name evidence="1" type="ORF">K1T71_005125</name>
</gene>
<proteinExistence type="predicted"/>
<evidence type="ECO:0000313" key="1">
    <source>
        <dbReference type="EMBL" id="KAJ0179413.1"/>
    </source>
</evidence>
<reference evidence="1 2" key="1">
    <citation type="journal article" date="2021" name="Front. Genet.">
        <title>Chromosome-Level Genome Assembly Reveals Significant Gene Expansion in the Toll and IMD Signaling Pathways of Dendrolimus kikuchii.</title>
        <authorList>
            <person name="Zhou J."/>
            <person name="Wu P."/>
            <person name="Xiong Z."/>
            <person name="Liu N."/>
            <person name="Zhao N."/>
            <person name="Ji M."/>
            <person name="Qiu Y."/>
            <person name="Yang B."/>
        </authorList>
    </citation>
    <scope>NUCLEOTIDE SEQUENCE [LARGE SCALE GENOMIC DNA]</scope>
    <source>
        <strain evidence="1">Ann1</strain>
    </source>
</reference>
<accession>A0ACC1D745</accession>
<sequence length="250" mass="27427">MLSVYSFVILAVLVYSSNGEDGYLPPYIKPCSYDNKDLGACVKTQIENSLNSFAKGIPELDVPSLDPVQLDNIIIDGNGLKLAFTNASMHGISNSKLTNLKVALGKMDEAFSLSFKANLSLTAHYEADGQILVLPIKGNGDALVFAQGCEVTIDSNLVHYKDGKGEHLKLKSPNYKYTFERTVFHLENLFNGNKQLSDATLEFANANWQQLMDDLAPPVIKKIVKTAVKSINKFFAGVTIQQIVVGYTRS</sequence>
<comment type="caution">
    <text evidence="1">The sequence shown here is derived from an EMBL/GenBank/DDBJ whole genome shotgun (WGS) entry which is preliminary data.</text>
</comment>
<organism evidence="1 2">
    <name type="scientific">Dendrolimus kikuchii</name>
    <dbReference type="NCBI Taxonomy" id="765133"/>
    <lineage>
        <taxon>Eukaryota</taxon>
        <taxon>Metazoa</taxon>
        <taxon>Ecdysozoa</taxon>
        <taxon>Arthropoda</taxon>
        <taxon>Hexapoda</taxon>
        <taxon>Insecta</taxon>
        <taxon>Pterygota</taxon>
        <taxon>Neoptera</taxon>
        <taxon>Endopterygota</taxon>
        <taxon>Lepidoptera</taxon>
        <taxon>Glossata</taxon>
        <taxon>Ditrysia</taxon>
        <taxon>Bombycoidea</taxon>
        <taxon>Lasiocampidae</taxon>
        <taxon>Dendrolimus</taxon>
    </lineage>
</organism>
<dbReference type="EMBL" id="CM034394">
    <property type="protein sequence ID" value="KAJ0179413.1"/>
    <property type="molecule type" value="Genomic_DNA"/>
</dbReference>
<name>A0ACC1D745_9NEOP</name>
<protein>
    <submittedName>
        <fullName evidence="1">Uncharacterized protein</fullName>
    </submittedName>
</protein>